<sequence>ISSFHTESIESGSEATDRRSLNTPDSTTPISIDNSPVSSQSELESSPTERRNFNQEQKIGHIVDRQPIDSRGLTSELLSRVRNFRTFILRNPLYKEETSKWNSRSKPYDRLKELNILAAYYYDEDERRICHTSEEGSSDGDDTRSSKTPKPVRPDVKSQYLREPKRRDLPKFRSNQGNKDYGLEWKGVSELMKAQNKQLEKQRQDMEALTEMVRHLQVKSQPNAPAPTTTAAINTPSSLQSSKHLPMTRQFRRSPHCRNPQTPPQAPTHIGDLTPLDFQSVPGAQFGGPTPALSVGSLPRQPNLPVELQREKENSRLGYYDSGLTARSDLLNFKISDIGIFEPTKERKVGLKEQPCCGQEYNVFSDVHSWIQAVDDNWSRINPREQHIVTRNLWTLLRGPAIVWWRVQLSQEDREKLQASKEKMLEAVEREFKLDICDAIEILEKSKFQRQDIMGGTSIQSFACKIFDAAKACGGTSSEHLLTRLYHALDPDLQVAVDIPKSTDTQYEYVKMIEKKINALRRKEDAKNNKRFHLVDENGYPQQGRSNGEPLPSADNDFRTTEQANMRRPKYFNVRNNLYPNTWPYELHEPYHQNYQYSPQGNSPGFQRLVPDFYGRNRRRDRSGKFIEQQQEPNQAGGRGYYDYGFGTNNHEANSIPYMTAHTVDDRVPYGFNHQRIEFSGSRHQSQDQPFLGRYHEQHGQTGYQPNETWTARPMAERFRYDSHPKLLGEGGDEENDN</sequence>
<feature type="coiled-coil region" evidence="1">
    <location>
        <begin position="189"/>
        <end position="219"/>
    </location>
</feature>
<dbReference type="EMBL" id="AFQF01000298">
    <property type="protein sequence ID" value="EGU88662.1"/>
    <property type="molecule type" value="Genomic_DNA"/>
</dbReference>
<protein>
    <submittedName>
        <fullName evidence="3">Uncharacterized protein</fullName>
    </submittedName>
</protein>
<proteinExistence type="predicted"/>
<name>F9F344_FUSOF</name>
<organism evidence="3">
    <name type="scientific">Fusarium oxysporum (strain Fo5176)</name>
    <name type="common">Fusarium vascular wilt</name>
    <dbReference type="NCBI Taxonomy" id="660025"/>
    <lineage>
        <taxon>Eukaryota</taxon>
        <taxon>Fungi</taxon>
        <taxon>Dikarya</taxon>
        <taxon>Ascomycota</taxon>
        <taxon>Pezizomycotina</taxon>
        <taxon>Sordariomycetes</taxon>
        <taxon>Hypocreomycetidae</taxon>
        <taxon>Hypocreales</taxon>
        <taxon>Nectriaceae</taxon>
        <taxon>Fusarium</taxon>
        <taxon>Fusarium oxysporum species complex</taxon>
    </lineage>
</organism>
<evidence type="ECO:0000313" key="3">
    <source>
        <dbReference type="EMBL" id="EGU88662.1"/>
    </source>
</evidence>
<dbReference type="AlphaFoldDB" id="F9F344"/>
<feature type="region of interest" description="Disordered" evidence="2">
    <location>
        <begin position="253"/>
        <end position="273"/>
    </location>
</feature>
<feature type="region of interest" description="Disordered" evidence="2">
    <location>
        <begin position="621"/>
        <end position="640"/>
    </location>
</feature>
<feature type="compositionally biased region" description="Basic and acidic residues" evidence="2">
    <location>
        <begin position="152"/>
        <end position="171"/>
    </location>
</feature>
<reference evidence="3" key="1">
    <citation type="journal article" date="2012" name="Mol. Plant Microbe Interact.">
        <title>A highly conserved effector in Fusarium oxysporum is required for full virulence on Arabidopsis.</title>
        <authorList>
            <person name="Thatcher L.F."/>
            <person name="Gardiner D.M."/>
            <person name="Kazan K."/>
            <person name="Manners J."/>
        </authorList>
    </citation>
    <scope>NUCLEOTIDE SEQUENCE [LARGE SCALE GENOMIC DNA]</scope>
    <source>
        <strain evidence="3">Fo5176</strain>
    </source>
</reference>
<evidence type="ECO:0000256" key="1">
    <source>
        <dbReference type="SAM" id="Coils"/>
    </source>
</evidence>
<feature type="region of interest" description="Disordered" evidence="2">
    <location>
        <begin position="1"/>
        <end position="60"/>
    </location>
</feature>
<feature type="compositionally biased region" description="Polar residues" evidence="2">
    <location>
        <begin position="21"/>
        <end position="34"/>
    </location>
</feature>
<feature type="compositionally biased region" description="Polar residues" evidence="2">
    <location>
        <begin position="1"/>
        <end position="14"/>
    </location>
</feature>
<evidence type="ECO:0000256" key="2">
    <source>
        <dbReference type="SAM" id="MobiDB-lite"/>
    </source>
</evidence>
<feature type="compositionally biased region" description="Basic and acidic residues" evidence="2">
    <location>
        <begin position="47"/>
        <end position="60"/>
    </location>
</feature>
<keyword evidence="1" id="KW-0175">Coiled coil</keyword>
<gene>
    <name evidence="3" type="ORF">FOXB_00819</name>
</gene>
<feature type="region of interest" description="Disordered" evidence="2">
    <location>
        <begin position="536"/>
        <end position="557"/>
    </location>
</feature>
<feature type="non-terminal residue" evidence="3">
    <location>
        <position position="1"/>
    </location>
</feature>
<feature type="compositionally biased region" description="Low complexity" evidence="2">
    <location>
        <begin position="35"/>
        <end position="46"/>
    </location>
</feature>
<accession>F9F344</accession>
<feature type="region of interest" description="Disordered" evidence="2">
    <location>
        <begin position="132"/>
        <end position="180"/>
    </location>
</feature>
<comment type="caution">
    <text evidence="3">The sequence shown here is derived from an EMBL/GenBank/DDBJ whole genome shotgun (WGS) entry which is preliminary data.</text>
</comment>